<feature type="compositionally biased region" description="Polar residues" evidence="1">
    <location>
        <begin position="1"/>
        <end position="12"/>
    </location>
</feature>
<feature type="region of interest" description="Disordered" evidence="1">
    <location>
        <begin position="1"/>
        <end position="39"/>
    </location>
</feature>
<comment type="caution">
    <text evidence="2">The sequence shown here is derived from an EMBL/GenBank/DDBJ whole genome shotgun (WGS) entry which is preliminary data.</text>
</comment>
<accession>A0A1J9Q9B7</accession>
<evidence type="ECO:0000313" key="3">
    <source>
        <dbReference type="Proteomes" id="UP000242791"/>
    </source>
</evidence>
<evidence type="ECO:0000313" key="2">
    <source>
        <dbReference type="EMBL" id="OJD25390.1"/>
    </source>
</evidence>
<dbReference type="AlphaFoldDB" id="A0A1J9Q9B7"/>
<organism evidence="2 3">
    <name type="scientific">Blastomyces percursus</name>
    <dbReference type="NCBI Taxonomy" id="1658174"/>
    <lineage>
        <taxon>Eukaryota</taxon>
        <taxon>Fungi</taxon>
        <taxon>Dikarya</taxon>
        <taxon>Ascomycota</taxon>
        <taxon>Pezizomycotina</taxon>
        <taxon>Eurotiomycetes</taxon>
        <taxon>Eurotiomycetidae</taxon>
        <taxon>Onygenales</taxon>
        <taxon>Ajellomycetaceae</taxon>
        <taxon>Blastomyces</taxon>
    </lineage>
</organism>
<reference evidence="2 3" key="1">
    <citation type="submission" date="2015-08" db="EMBL/GenBank/DDBJ databases">
        <title>Emmonsia species relationships and genome sequence.</title>
        <authorList>
            <person name="Cuomo C.A."/>
            <person name="Schwartz I.S."/>
            <person name="Kenyon C."/>
            <person name="De Hoog G.S."/>
            <person name="Govender N.P."/>
            <person name="Botha A."/>
            <person name="Moreno L."/>
            <person name="De Vries M."/>
            <person name="Munoz J.F."/>
            <person name="Stielow J.B."/>
        </authorList>
    </citation>
    <scope>NUCLEOTIDE SEQUENCE [LARGE SCALE GENOMIC DNA]</scope>
    <source>
        <strain evidence="2 3">EI222</strain>
    </source>
</reference>
<protein>
    <submittedName>
        <fullName evidence="2">Uncharacterized protein</fullName>
    </submittedName>
</protein>
<dbReference type="VEuPathDB" id="FungiDB:ACJ73_03237"/>
<name>A0A1J9Q9B7_9EURO</name>
<keyword evidence="3" id="KW-1185">Reference proteome</keyword>
<sequence length="65" mass="6878">MDHASQVDSVNPDSALEGWTMSMDGSMRGGADAASNRAKHTHYPPLVSALDTVNHKVTPTTAVNQ</sequence>
<dbReference type="Proteomes" id="UP000242791">
    <property type="component" value="Unassembled WGS sequence"/>
</dbReference>
<dbReference type="EMBL" id="LGTZ01000383">
    <property type="protein sequence ID" value="OJD25390.1"/>
    <property type="molecule type" value="Genomic_DNA"/>
</dbReference>
<proteinExistence type="predicted"/>
<evidence type="ECO:0000256" key="1">
    <source>
        <dbReference type="SAM" id="MobiDB-lite"/>
    </source>
</evidence>
<gene>
    <name evidence="2" type="ORF">ACJ73_03237</name>
</gene>